<sequence length="137" mass="16165">MISPNIIKFLTTLKKNNNRDWFNKNKKWYQSSREEFEVYVHCLISEIQKFDADIRFLAAKDCIFRIYRDVRFSKDKSPYKTNFGAFIVKDGRKSGNAGYYLHIEPGSSFLGGGIYMPPAETLRVVRKEIFENIEEFK</sequence>
<comment type="caution">
    <text evidence="1">The sequence shown here is derived from an EMBL/GenBank/DDBJ whole genome shotgun (WGS) entry which is preliminary data.</text>
</comment>
<evidence type="ECO:0008006" key="2">
    <source>
        <dbReference type="Google" id="ProtNLM"/>
    </source>
</evidence>
<evidence type="ECO:0000313" key="1">
    <source>
        <dbReference type="EMBL" id="GAI61933.1"/>
    </source>
</evidence>
<organism evidence="1">
    <name type="scientific">marine sediment metagenome</name>
    <dbReference type="NCBI Taxonomy" id="412755"/>
    <lineage>
        <taxon>unclassified sequences</taxon>
        <taxon>metagenomes</taxon>
        <taxon>ecological metagenomes</taxon>
    </lineage>
</organism>
<name>X1Q143_9ZZZZ</name>
<dbReference type="Pfam" id="PF09365">
    <property type="entry name" value="DUF2461"/>
    <property type="match status" value="1"/>
</dbReference>
<dbReference type="InterPro" id="IPR012808">
    <property type="entry name" value="CHP02453"/>
</dbReference>
<dbReference type="PANTHER" id="PTHR36452:SF1">
    <property type="entry name" value="DUF2461 DOMAIN-CONTAINING PROTEIN"/>
    <property type="match status" value="1"/>
</dbReference>
<protein>
    <recommendedName>
        <fullName evidence="2">TIGR02453 family protein</fullName>
    </recommendedName>
</protein>
<accession>X1Q143</accession>
<proteinExistence type="predicted"/>
<gene>
    <name evidence="1" type="ORF">S12H4_01393</name>
</gene>
<reference evidence="1" key="1">
    <citation type="journal article" date="2014" name="Front. Microbiol.">
        <title>High frequency of phylogenetically diverse reductive dehalogenase-homologous genes in deep subseafloor sedimentary metagenomes.</title>
        <authorList>
            <person name="Kawai M."/>
            <person name="Futagami T."/>
            <person name="Toyoda A."/>
            <person name="Takaki Y."/>
            <person name="Nishi S."/>
            <person name="Hori S."/>
            <person name="Arai W."/>
            <person name="Tsubouchi T."/>
            <person name="Morono Y."/>
            <person name="Uchiyama I."/>
            <person name="Ito T."/>
            <person name="Fujiyama A."/>
            <person name="Inagaki F."/>
            <person name="Takami H."/>
        </authorList>
    </citation>
    <scope>NUCLEOTIDE SEQUENCE</scope>
    <source>
        <strain evidence="1">Expedition CK06-06</strain>
    </source>
</reference>
<dbReference type="AlphaFoldDB" id="X1Q143"/>
<dbReference type="PANTHER" id="PTHR36452">
    <property type="entry name" value="CHROMOSOME 12, WHOLE GENOME SHOTGUN SEQUENCE"/>
    <property type="match status" value="1"/>
</dbReference>
<dbReference type="EMBL" id="BARW01000274">
    <property type="protein sequence ID" value="GAI61933.1"/>
    <property type="molecule type" value="Genomic_DNA"/>
</dbReference>
<dbReference type="NCBIfam" id="TIGR02453">
    <property type="entry name" value="TIGR02453 family protein"/>
    <property type="match status" value="1"/>
</dbReference>